<comment type="similarity">
    <text evidence="2">Belongs to the WD repeat MET30/SCONB/SCON-2 family.</text>
</comment>
<dbReference type="Gene3D" id="1.20.1280.50">
    <property type="match status" value="1"/>
</dbReference>
<comment type="subunit">
    <text evidence="3">Component of the SCF(sconB) E3 ubiquitin ligase complex.</text>
</comment>
<evidence type="ECO:0000256" key="2">
    <source>
        <dbReference type="ARBA" id="ARBA00007968"/>
    </source>
</evidence>
<feature type="repeat" description="WD" evidence="9">
    <location>
        <begin position="638"/>
        <end position="679"/>
    </location>
</feature>
<dbReference type="EMBL" id="PDNB01000074">
    <property type="protein sequence ID" value="PGH11334.1"/>
    <property type="molecule type" value="Genomic_DNA"/>
</dbReference>
<proteinExistence type="inferred from homology"/>
<dbReference type="PROSITE" id="PS50082">
    <property type="entry name" value="WD_REPEATS_2"/>
    <property type="match status" value="5"/>
</dbReference>
<feature type="repeat" description="WD" evidence="9">
    <location>
        <begin position="383"/>
        <end position="413"/>
    </location>
</feature>
<evidence type="ECO:0000256" key="5">
    <source>
        <dbReference type="ARBA" id="ARBA00022574"/>
    </source>
</evidence>
<accession>A0A2B7XHX9</accession>
<dbReference type="PANTHER" id="PTHR22847:SF745">
    <property type="entry name" value="F-BOX_WD REPEAT-CONTAINING PROTEIN 7"/>
    <property type="match status" value="1"/>
</dbReference>
<dbReference type="Gene3D" id="2.130.10.10">
    <property type="entry name" value="YVTN repeat-like/Quinoprotein amine dehydrogenase"/>
    <property type="match status" value="2"/>
</dbReference>
<keyword evidence="6" id="KW-0677">Repeat</keyword>
<dbReference type="PROSITE" id="PS50294">
    <property type="entry name" value="WD_REPEATS_REGION"/>
    <property type="match status" value="2"/>
</dbReference>
<evidence type="ECO:0000256" key="6">
    <source>
        <dbReference type="ARBA" id="ARBA00022737"/>
    </source>
</evidence>
<feature type="compositionally biased region" description="Low complexity" evidence="10">
    <location>
        <begin position="1"/>
        <end position="10"/>
    </location>
</feature>
<evidence type="ECO:0000256" key="1">
    <source>
        <dbReference type="ARBA" id="ARBA00002730"/>
    </source>
</evidence>
<feature type="region of interest" description="Disordered" evidence="10">
    <location>
        <begin position="1"/>
        <end position="39"/>
    </location>
</feature>
<feature type="region of interest" description="Disordered" evidence="10">
    <location>
        <begin position="334"/>
        <end position="353"/>
    </location>
</feature>
<organism evidence="12 13">
    <name type="scientific">Helicocarpus griseus UAMH5409</name>
    <dbReference type="NCBI Taxonomy" id="1447875"/>
    <lineage>
        <taxon>Eukaryota</taxon>
        <taxon>Fungi</taxon>
        <taxon>Dikarya</taxon>
        <taxon>Ascomycota</taxon>
        <taxon>Pezizomycotina</taxon>
        <taxon>Eurotiomycetes</taxon>
        <taxon>Eurotiomycetidae</taxon>
        <taxon>Onygenales</taxon>
        <taxon>Ajellomycetaceae</taxon>
        <taxon>Helicocarpus</taxon>
    </lineage>
</organism>
<dbReference type="Proteomes" id="UP000223968">
    <property type="component" value="Unassembled WGS sequence"/>
</dbReference>
<dbReference type="InterPro" id="IPR001810">
    <property type="entry name" value="F-box_dom"/>
</dbReference>
<feature type="domain" description="F-box" evidence="11">
    <location>
        <begin position="280"/>
        <end position="326"/>
    </location>
</feature>
<feature type="repeat" description="WD" evidence="9">
    <location>
        <begin position="516"/>
        <end position="555"/>
    </location>
</feature>
<feature type="repeat" description="WD" evidence="9">
    <location>
        <begin position="475"/>
        <end position="514"/>
    </location>
</feature>
<dbReference type="SMART" id="SM00256">
    <property type="entry name" value="FBOX"/>
    <property type="match status" value="1"/>
</dbReference>
<dbReference type="AlphaFoldDB" id="A0A2B7XHX9"/>
<evidence type="ECO:0000313" key="12">
    <source>
        <dbReference type="EMBL" id="PGH11334.1"/>
    </source>
</evidence>
<dbReference type="Pfam" id="PF00400">
    <property type="entry name" value="WD40"/>
    <property type="match status" value="5"/>
</dbReference>
<evidence type="ECO:0000256" key="3">
    <source>
        <dbReference type="ARBA" id="ARBA00011725"/>
    </source>
</evidence>
<evidence type="ECO:0000256" key="8">
    <source>
        <dbReference type="ARBA" id="ARBA00032113"/>
    </source>
</evidence>
<feature type="region of interest" description="Disordered" evidence="10">
    <location>
        <begin position="128"/>
        <end position="152"/>
    </location>
</feature>
<feature type="region of interest" description="Disordered" evidence="10">
    <location>
        <begin position="63"/>
        <end position="107"/>
    </location>
</feature>
<evidence type="ECO:0000256" key="9">
    <source>
        <dbReference type="PROSITE-ProRule" id="PRU00221"/>
    </source>
</evidence>
<dbReference type="STRING" id="1447875.A0A2B7XHX9"/>
<dbReference type="InterPro" id="IPR001680">
    <property type="entry name" value="WD40_rpt"/>
</dbReference>
<dbReference type="PROSITE" id="PS00678">
    <property type="entry name" value="WD_REPEATS_1"/>
    <property type="match status" value="2"/>
</dbReference>
<name>A0A2B7XHX9_9EURO</name>
<dbReference type="InterPro" id="IPR036322">
    <property type="entry name" value="WD40_repeat_dom_sf"/>
</dbReference>
<dbReference type="SMART" id="SM00320">
    <property type="entry name" value="WD40"/>
    <property type="match status" value="6"/>
</dbReference>
<evidence type="ECO:0000256" key="4">
    <source>
        <dbReference type="ARBA" id="ARBA00015819"/>
    </source>
</evidence>
<gene>
    <name evidence="12" type="ORF">AJ79_04950</name>
</gene>
<dbReference type="SUPFAM" id="SSF50978">
    <property type="entry name" value="WD40 repeat-like"/>
    <property type="match status" value="1"/>
</dbReference>
<comment type="function">
    <text evidence="1">Component of the SCF(sconB) E3 ubiquitin ligase complex involved in the regulation of sulfur metabolite repression, probably by mediating the inactivation or degradation of the metR transcription factor.</text>
</comment>
<sequence length="724" mass="79666">MSPNPTNPSRSARRRPSLLGFRPRTATVGADTPFPPLVTRPHTGVWVPSHEGNYREAVSPFSHEMTGYDSGAGGQQQPEIVETPELREPEDGTSPVKTRHRGSKSFSSLRHGVHELRAVARRLSLSVRHKSSRQSLRVPIEGNDDGNTSDDYRSADSGAAMGVHGRRVPHRSSLSSLNALSRYSPPAVHVANPIPGNGSEPPILPDDLSRGAAARAAAAAAQNEMIKVGRVTSRSDSKILDADKGPLDSNVARDSESGIDVNLQSNVDVSQDGDLDVVRKDPLYFLPAELMARIFSFLDAESLSRAELVCRAWHNQAISHHVWRDVFRREYSRSQTTGRVTNGQPKSMGLGRTRPNQDWKKMYAVRRALEARWKEGKAAAIYLHGHKDSVYCVQFDENKIITGSRDRTIRVWDAHYPWPCLKIIGAPPDPKVPLTLSPLVINPPEDDDVVRAPFMSICPAARSSPDLLVTSPETDDYHNASILCLQYDDEILVTGSSDTTCIVWDIKNDYKAIRRLEGHTMGVLDVCFNDKHIVSCSKDCTICVWDRSTGELVKRLLGHRGPVNAVQLRGDLVVSASGDGVAKLWNITSGLCIKEFPSRDRGLACVEFSEDARTILAGGNDHIIYQFDANTGELVNELRGHGALVRSLHMDSTNGRIVSGSYDMSVKVFDAASGDLTIDFMGWTTSWMLSAKSDYRRIVATCQDSRAVIMDFGYGLDGVDLLEE</sequence>
<dbReference type="Pfam" id="PF12937">
    <property type="entry name" value="F-box-like"/>
    <property type="match status" value="1"/>
</dbReference>
<feature type="repeat" description="WD" evidence="9">
    <location>
        <begin position="556"/>
        <end position="595"/>
    </location>
</feature>
<evidence type="ECO:0000256" key="10">
    <source>
        <dbReference type="SAM" id="MobiDB-lite"/>
    </source>
</evidence>
<dbReference type="OrthoDB" id="19711at2759"/>
<dbReference type="InterPro" id="IPR015943">
    <property type="entry name" value="WD40/YVTN_repeat-like_dom_sf"/>
</dbReference>
<dbReference type="PANTHER" id="PTHR22847">
    <property type="entry name" value="WD40 REPEAT PROTEIN"/>
    <property type="match status" value="1"/>
</dbReference>
<dbReference type="InterPro" id="IPR020472">
    <property type="entry name" value="WD40_PAC1"/>
</dbReference>
<evidence type="ECO:0000259" key="11">
    <source>
        <dbReference type="PROSITE" id="PS50181"/>
    </source>
</evidence>
<comment type="caution">
    <text evidence="12">The sequence shown here is derived from an EMBL/GenBank/DDBJ whole genome shotgun (WGS) entry which is preliminary data.</text>
</comment>
<dbReference type="PROSITE" id="PS50181">
    <property type="entry name" value="FBOX"/>
    <property type="match status" value="1"/>
</dbReference>
<feature type="compositionally biased region" description="Polar residues" evidence="10">
    <location>
        <begin position="334"/>
        <end position="345"/>
    </location>
</feature>
<evidence type="ECO:0000313" key="13">
    <source>
        <dbReference type="Proteomes" id="UP000223968"/>
    </source>
</evidence>
<dbReference type="InterPro" id="IPR019775">
    <property type="entry name" value="WD40_repeat_CS"/>
</dbReference>
<keyword evidence="13" id="KW-1185">Reference proteome</keyword>
<dbReference type="SUPFAM" id="SSF81383">
    <property type="entry name" value="F-box domain"/>
    <property type="match status" value="1"/>
</dbReference>
<evidence type="ECO:0000256" key="7">
    <source>
        <dbReference type="ARBA" id="ARBA00030034"/>
    </source>
</evidence>
<keyword evidence="5 9" id="KW-0853">WD repeat</keyword>
<dbReference type="InterPro" id="IPR036047">
    <property type="entry name" value="F-box-like_dom_sf"/>
</dbReference>
<reference evidence="12 13" key="1">
    <citation type="submission" date="2017-10" db="EMBL/GenBank/DDBJ databases">
        <title>Comparative genomics in systemic dimorphic fungi from Ajellomycetaceae.</title>
        <authorList>
            <person name="Munoz J.F."/>
            <person name="Mcewen J.G."/>
            <person name="Clay O.K."/>
            <person name="Cuomo C.A."/>
        </authorList>
    </citation>
    <scope>NUCLEOTIDE SEQUENCE [LARGE SCALE GENOMIC DNA]</scope>
    <source>
        <strain evidence="12 13">UAMH5409</strain>
    </source>
</reference>
<dbReference type="PRINTS" id="PR00320">
    <property type="entry name" value="GPROTEINBRPT"/>
</dbReference>
<dbReference type="CDD" id="cd00200">
    <property type="entry name" value="WD40"/>
    <property type="match status" value="1"/>
</dbReference>
<protein>
    <recommendedName>
        <fullName evidence="4">Probable E3 ubiquitin ligase complex SCF subunit sconB</fullName>
    </recommendedName>
    <alternativeName>
        <fullName evidence="8">Sulfur controller B</fullName>
    </alternativeName>
    <alternativeName>
        <fullName evidence="7">Sulfur metabolite repression control protein B</fullName>
    </alternativeName>
</protein>